<sequence>ARGKMGTPTYRNLLYNKDFYTASIFKKNLTLMQEVNQKKF</sequence>
<evidence type="ECO:0000313" key="1">
    <source>
        <dbReference type="EMBL" id="GAI48375.1"/>
    </source>
</evidence>
<comment type="caution">
    <text evidence="1">The sequence shown here is derived from an EMBL/GenBank/DDBJ whole genome shotgun (WGS) entry which is preliminary data.</text>
</comment>
<name>X1QBG2_9ZZZZ</name>
<organism evidence="1">
    <name type="scientific">marine sediment metagenome</name>
    <dbReference type="NCBI Taxonomy" id="412755"/>
    <lineage>
        <taxon>unclassified sequences</taxon>
        <taxon>metagenomes</taxon>
        <taxon>ecological metagenomes</taxon>
    </lineage>
</organism>
<gene>
    <name evidence="1" type="ORF">S06H3_62442</name>
</gene>
<dbReference type="EMBL" id="BARV01041175">
    <property type="protein sequence ID" value="GAI48375.1"/>
    <property type="molecule type" value="Genomic_DNA"/>
</dbReference>
<accession>X1QBG2</accession>
<proteinExistence type="predicted"/>
<dbReference type="AlphaFoldDB" id="X1QBG2"/>
<feature type="non-terminal residue" evidence="1">
    <location>
        <position position="1"/>
    </location>
</feature>
<reference evidence="1" key="1">
    <citation type="journal article" date="2014" name="Front. Microbiol.">
        <title>High frequency of phylogenetically diverse reductive dehalogenase-homologous genes in deep subseafloor sedimentary metagenomes.</title>
        <authorList>
            <person name="Kawai M."/>
            <person name="Futagami T."/>
            <person name="Toyoda A."/>
            <person name="Takaki Y."/>
            <person name="Nishi S."/>
            <person name="Hori S."/>
            <person name="Arai W."/>
            <person name="Tsubouchi T."/>
            <person name="Morono Y."/>
            <person name="Uchiyama I."/>
            <person name="Ito T."/>
            <person name="Fujiyama A."/>
            <person name="Inagaki F."/>
            <person name="Takami H."/>
        </authorList>
    </citation>
    <scope>NUCLEOTIDE SEQUENCE</scope>
    <source>
        <strain evidence="1">Expedition CK06-06</strain>
    </source>
</reference>
<protein>
    <submittedName>
        <fullName evidence="1">Uncharacterized protein</fullName>
    </submittedName>
</protein>